<evidence type="ECO:0000256" key="1">
    <source>
        <dbReference type="SAM" id="Phobius"/>
    </source>
</evidence>
<protein>
    <recommendedName>
        <fullName evidence="2">DUF6534 domain-containing protein</fullName>
    </recommendedName>
</protein>
<feature type="domain" description="DUF6534" evidence="2">
    <location>
        <begin position="188"/>
        <end position="273"/>
    </location>
</feature>
<feature type="transmembrane region" description="Helical" evidence="1">
    <location>
        <begin position="140"/>
        <end position="166"/>
    </location>
</feature>
<keyword evidence="1" id="KW-0812">Transmembrane</keyword>
<dbReference type="AlphaFoldDB" id="A0A0H2RPJ8"/>
<feature type="transmembrane region" description="Helical" evidence="1">
    <location>
        <begin position="32"/>
        <end position="54"/>
    </location>
</feature>
<keyword evidence="4" id="KW-1185">Reference proteome</keyword>
<name>A0A0H2RPJ8_9AGAM</name>
<keyword evidence="1" id="KW-1133">Transmembrane helix</keyword>
<dbReference type="InParanoid" id="A0A0H2RPJ8"/>
<organism evidence="3 4">
    <name type="scientific">Schizopora paradoxa</name>
    <dbReference type="NCBI Taxonomy" id="27342"/>
    <lineage>
        <taxon>Eukaryota</taxon>
        <taxon>Fungi</taxon>
        <taxon>Dikarya</taxon>
        <taxon>Basidiomycota</taxon>
        <taxon>Agaricomycotina</taxon>
        <taxon>Agaricomycetes</taxon>
        <taxon>Hymenochaetales</taxon>
        <taxon>Schizoporaceae</taxon>
        <taxon>Schizopora</taxon>
    </lineage>
</organism>
<proteinExistence type="predicted"/>
<feature type="transmembrane region" description="Helical" evidence="1">
    <location>
        <begin position="108"/>
        <end position="128"/>
    </location>
</feature>
<dbReference type="Proteomes" id="UP000053477">
    <property type="component" value="Unassembled WGS sequence"/>
</dbReference>
<reference evidence="3 4" key="1">
    <citation type="submission" date="2015-04" db="EMBL/GenBank/DDBJ databases">
        <title>Complete genome sequence of Schizopora paradoxa KUC8140, a cosmopolitan wood degrader in East Asia.</title>
        <authorList>
            <consortium name="DOE Joint Genome Institute"/>
            <person name="Min B."/>
            <person name="Park H."/>
            <person name="Jang Y."/>
            <person name="Kim J.-J."/>
            <person name="Kim K.H."/>
            <person name="Pangilinan J."/>
            <person name="Lipzen A."/>
            <person name="Riley R."/>
            <person name="Grigoriev I.V."/>
            <person name="Spatafora J.W."/>
            <person name="Choi I.-G."/>
        </authorList>
    </citation>
    <scope>NUCLEOTIDE SEQUENCE [LARGE SCALE GENOMIC DNA]</scope>
    <source>
        <strain evidence="3 4">KUC8140</strain>
    </source>
</reference>
<dbReference type="Pfam" id="PF20152">
    <property type="entry name" value="DUF6534"/>
    <property type="match status" value="1"/>
</dbReference>
<evidence type="ECO:0000313" key="3">
    <source>
        <dbReference type="EMBL" id="KLO13804.1"/>
    </source>
</evidence>
<feature type="transmembrane region" description="Helical" evidence="1">
    <location>
        <begin position="186"/>
        <end position="203"/>
    </location>
</feature>
<dbReference type="OrthoDB" id="2535105at2759"/>
<dbReference type="PANTHER" id="PTHR40465">
    <property type="entry name" value="CHROMOSOME 1, WHOLE GENOME SHOTGUN SEQUENCE"/>
    <property type="match status" value="1"/>
</dbReference>
<sequence length="342" mass="37616">MFAWYEYLKTALSAYASSPGLHMITPTIDNTVGAAFVGCFLSAILFGVTITQFISYFQNRQKDSLIITWVVIATLISDTFLTSLIAYSTYLFSVKSLENSKHLFLFPWSSRLLILITGISVALVRCFFIRRIWFLSDKRVIVTGIQVILTIGAFVSATVAGARVMLLETLEQFSDSQWVVYSTRSTNIVADISIVGTTLYYLYKTTTGFKGTGELLNALILFVLGTGIVSVVWDILEASTYAASSNTDLFTIFFFSSSKLYVNALLASLNARHPMQKKLRSSLVMFSGESRGSGRTSGIPSFRPASGQVDLELALPPQVFASSFDVRSSTSSLEIKVEGIHA</sequence>
<keyword evidence="1" id="KW-0472">Membrane</keyword>
<feature type="transmembrane region" description="Helical" evidence="1">
    <location>
        <begin position="248"/>
        <end position="271"/>
    </location>
</feature>
<dbReference type="STRING" id="27342.A0A0H2RPJ8"/>
<accession>A0A0H2RPJ8</accession>
<evidence type="ECO:0000259" key="2">
    <source>
        <dbReference type="Pfam" id="PF20152"/>
    </source>
</evidence>
<dbReference type="EMBL" id="KQ085954">
    <property type="protein sequence ID" value="KLO13804.1"/>
    <property type="molecule type" value="Genomic_DNA"/>
</dbReference>
<gene>
    <name evidence="3" type="ORF">SCHPADRAFT_940121</name>
</gene>
<evidence type="ECO:0000313" key="4">
    <source>
        <dbReference type="Proteomes" id="UP000053477"/>
    </source>
</evidence>
<dbReference type="PANTHER" id="PTHR40465:SF1">
    <property type="entry name" value="DUF6534 DOMAIN-CONTAINING PROTEIN"/>
    <property type="match status" value="1"/>
</dbReference>
<feature type="transmembrane region" description="Helical" evidence="1">
    <location>
        <begin position="215"/>
        <end position="236"/>
    </location>
</feature>
<dbReference type="InterPro" id="IPR045339">
    <property type="entry name" value="DUF6534"/>
</dbReference>
<feature type="transmembrane region" description="Helical" evidence="1">
    <location>
        <begin position="66"/>
        <end position="88"/>
    </location>
</feature>